<dbReference type="Proteomes" id="UP000683497">
    <property type="component" value="Chromosome"/>
</dbReference>
<dbReference type="SUPFAM" id="SSF53254">
    <property type="entry name" value="Phosphoglycerate mutase-like"/>
    <property type="match status" value="1"/>
</dbReference>
<keyword evidence="3" id="KW-1185">Reference proteome</keyword>
<dbReference type="NCBIfam" id="NF011580">
    <property type="entry name" value="PRK15004.1"/>
    <property type="match status" value="1"/>
</dbReference>
<dbReference type="NCBIfam" id="TIGR03162">
    <property type="entry name" value="ribazole_cobC"/>
    <property type="match status" value="1"/>
</dbReference>
<dbReference type="SMART" id="SM00855">
    <property type="entry name" value="PGAM"/>
    <property type="match status" value="1"/>
</dbReference>
<dbReference type="PROSITE" id="PS00175">
    <property type="entry name" value="PG_MUTASE"/>
    <property type="match status" value="1"/>
</dbReference>
<keyword evidence="2" id="KW-0378">Hydrolase</keyword>
<dbReference type="RefSeq" id="WP_207292392.1">
    <property type="nucleotide sequence ID" value="NZ_CP071383.1"/>
</dbReference>
<reference evidence="2 3" key="1">
    <citation type="submission" date="2021-06" db="EMBL/GenBank/DDBJ databases">
        <title>Leclercia pneumoniae sp. nov.</title>
        <authorList>
            <person name="Hoenemann M."/>
            <person name="Viehweger A."/>
            <person name="Dietze N."/>
        </authorList>
    </citation>
    <scope>NUCLEOTIDE SEQUENCE [LARGE SCALE GENOMIC DNA]</scope>
    <source>
        <strain evidence="3">49125</strain>
    </source>
</reference>
<organism evidence="2 3">
    <name type="scientific">Leclercia pneumoniae</name>
    <dbReference type="NCBI Taxonomy" id="2815358"/>
    <lineage>
        <taxon>Bacteria</taxon>
        <taxon>Pseudomonadati</taxon>
        <taxon>Pseudomonadota</taxon>
        <taxon>Gammaproteobacteria</taxon>
        <taxon>Enterobacterales</taxon>
        <taxon>Enterobacteriaceae</taxon>
        <taxon>Leclercia</taxon>
    </lineage>
</organism>
<dbReference type="CDD" id="cd07067">
    <property type="entry name" value="HP_PGM_like"/>
    <property type="match status" value="1"/>
</dbReference>
<dbReference type="PIRSF" id="PIRSF000709">
    <property type="entry name" value="6PFK_2-Ptase"/>
    <property type="match status" value="1"/>
</dbReference>
<dbReference type="EMBL" id="CP076838">
    <property type="protein sequence ID" value="QWW80259.1"/>
    <property type="molecule type" value="Genomic_DNA"/>
</dbReference>
<dbReference type="InterPro" id="IPR029033">
    <property type="entry name" value="His_PPase_superfam"/>
</dbReference>
<evidence type="ECO:0000313" key="3">
    <source>
        <dbReference type="Proteomes" id="UP000683497"/>
    </source>
</evidence>
<evidence type="ECO:0000313" key="2">
    <source>
        <dbReference type="EMBL" id="QWW80259.1"/>
    </source>
</evidence>
<evidence type="ECO:0000256" key="1">
    <source>
        <dbReference type="NCBIfam" id="TIGR03162"/>
    </source>
</evidence>
<dbReference type="InterPro" id="IPR050275">
    <property type="entry name" value="PGM_Phosphatase"/>
</dbReference>
<dbReference type="InterPro" id="IPR017578">
    <property type="entry name" value="Ribazole_CobC"/>
</dbReference>
<dbReference type="EC" id="3.1.3.73" evidence="1"/>
<accession>A0ABX8JX81</accession>
<proteinExistence type="predicted"/>
<dbReference type="GO" id="GO:0043755">
    <property type="term" value="F:alpha-ribazole phosphatase activity"/>
    <property type="evidence" value="ECO:0007669"/>
    <property type="project" value="UniProtKB-EC"/>
</dbReference>
<name>A0ABX8JX81_9ENTR</name>
<dbReference type="InterPro" id="IPR013078">
    <property type="entry name" value="His_Pase_superF_clade-1"/>
</dbReference>
<protein>
    <recommendedName>
        <fullName evidence="1">Alpha-ribazole phosphatase</fullName>
        <ecNumber evidence="1">3.1.3.73</ecNumber>
    </recommendedName>
</protein>
<dbReference type="PANTHER" id="PTHR48100:SF59">
    <property type="entry name" value="ADENOSYLCOBALAMIN_ALPHA-RIBAZOLE PHOSPHATASE"/>
    <property type="match status" value="1"/>
</dbReference>
<dbReference type="InterPro" id="IPR001345">
    <property type="entry name" value="PG/BPGM_mutase_AS"/>
</dbReference>
<dbReference type="PANTHER" id="PTHR48100">
    <property type="entry name" value="BROAD-SPECIFICITY PHOSPHATASE YOR283W-RELATED"/>
    <property type="match status" value="1"/>
</dbReference>
<gene>
    <name evidence="2" type="ORF">KQ929_03070</name>
</gene>
<dbReference type="Pfam" id="PF00300">
    <property type="entry name" value="His_Phos_1"/>
    <property type="match status" value="1"/>
</dbReference>
<sequence>MRLVLVRHGQTAANESGLFYGSTDLPLTDKGIEQGRRVGECLATLTFGQIHCSQLQRAQQTARLVVPNGIITNSDPRLNEMHFGSWEMRHHSSIAEEEPQAWQRWVDDWQNVTPGGGEPFAEFAGRVKSVADELAQQQDDGDSLVVAHQGVLSLMLAHWLRMPAEAMWHFPFQQDSWTMVENRGGFMILRHFNHQSLFRSEQ</sequence>
<dbReference type="Gene3D" id="3.40.50.1240">
    <property type="entry name" value="Phosphoglycerate mutase-like"/>
    <property type="match status" value="1"/>
</dbReference>